<evidence type="ECO:0000256" key="5">
    <source>
        <dbReference type="ARBA" id="ARBA00022989"/>
    </source>
</evidence>
<keyword evidence="3 7" id="KW-0812">Transmembrane</keyword>
<evidence type="ECO:0000313" key="12">
    <source>
        <dbReference type="Proteomes" id="UP001515480"/>
    </source>
</evidence>
<evidence type="ECO:0008006" key="13">
    <source>
        <dbReference type="Google" id="ProtNLM"/>
    </source>
</evidence>
<feature type="chain" id="PRO_5044271494" description="Aquaporin" evidence="10">
    <location>
        <begin position="21"/>
        <end position="264"/>
    </location>
</feature>
<organism evidence="11 12">
    <name type="scientific">Prymnesium parvum</name>
    <name type="common">Toxic golden alga</name>
    <dbReference type="NCBI Taxonomy" id="97485"/>
    <lineage>
        <taxon>Eukaryota</taxon>
        <taxon>Haptista</taxon>
        <taxon>Haptophyta</taxon>
        <taxon>Prymnesiophyceae</taxon>
        <taxon>Prymnesiales</taxon>
        <taxon>Prymnesiaceae</taxon>
        <taxon>Prymnesium</taxon>
    </lineage>
</organism>
<feature type="transmembrane region" description="Helical" evidence="9">
    <location>
        <begin position="159"/>
        <end position="180"/>
    </location>
</feature>
<dbReference type="GO" id="GO:0019755">
    <property type="term" value="P:one-carbon compound transport"/>
    <property type="evidence" value="ECO:0007669"/>
    <property type="project" value="UniProtKB-ARBA"/>
</dbReference>
<name>A0AB34IG33_PRYPA</name>
<dbReference type="AlphaFoldDB" id="A0AB34IG33"/>
<keyword evidence="6 9" id="KW-0472">Membrane</keyword>
<keyword evidence="2 7" id="KW-0813">Transport</keyword>
<dbReference type="Pfam" id="PF00230">
    <property type="entry name" value="MIP"/>
    <property type="match status" value="1"/>
</dbReference>
<keyword evidence="12" id="KW-1185">Reference proteome</keyword>
<dbReference type="Proteomes" id="UP001515480">
    <property type="component" value="Unassembled WGS sequence"/>
</dbReference>
<dbReference type="EMBL" id="JBGBPQ010000027">
    <property type="protein sequence ID" value="KAL1498471.1"/>
    <property type="molecule type" value="Genomic_DNA"/>
</dbReference>
<evidence type="ECO:0000256" key="4">
    <source>
        <dbReference type="ARBA" id="ARBA00022737"/>
    </source>
</evidence>
<dbReference type="InterPro" id="IPR034294">
    <property type="entry name" value="Aquaporin_transptr"/>
</dbReference>
<feature type="transmembrane region" description="Helical" evidence="9">
    <location>
        <begin position="66"/>
        <end position="88"/>
    </location>
</feature>
<feature type="signal peptide" evidence="10">
    <location>
        <begin position="1"/>
        <end position="20"/>
    </location>
</feature>
<dbReference type="PRINTS" id="PR00783">
    <property type="entry name" value="MINTRINSICP"/>
</dbReference>
<dbReference type="GO" id="GO:0005737">
    <property type="term" value="C:cytoplasm"/>
    <property type="evidence" value="ECO:0007669"/>
    <property type="project" value="UniProtKB-ARBA"/>
</dbReference>
<dbReference type="GO" id="GO:0015250">
    <property type="term" value="F:water channel activity"/>
    <property type="evidence" value="ECO:0007669"/>
    <property type="project" value="UniProtKB-ARBA"/>
</dbReference>
<dbReference type="GO" id="GO:0012505">
    <property type="term" value="C:endomembrane system"/>
    <property type="evidence" value="ECO:0007669"/>
    <property type="project" value="UniProtKB-SubCell"/>
</dbReference>
<dbReference type="Gene3D" id="1.20.1080.10">
    <property type="entry name" value="Glycerol uptake facilitator protein"/>
    <property type="match status" value="1"/>
</dbReference>
<evidence type="ECO:0000256" key="9">
    <source>
        <dbReference type="SAM" id="Phobius"/>
    </source>
</evidence>
<protein>
    <recommendedName>
        <fullName evidence="13">Aquaporin</fullName>
    </recommendedName>
</protein>
<dbReference type="SUPFAM" id="SSF81338">
    <property type="entry name" value="Aquaporin-like"/>
    <property type="match status" value="1"/>
</dbReference>
<evidence type="ECO:0000256" key="1">
    <source>
        <dbReference type="ARBA" id="ARBA00004127"/>
    </source>
</evidence>
<comment type="caution">
    <text evidence="11">The sequence shown here is derived from an EMBL/GenBank/DDBJ whole genome shotgun (WGS) entry which is preliminary data.</text>
</comment>
<feature type="transmembrane region" description="Helical" evidence="9">
    <location>
        <begin position="128"/>
        <end position="147"/>
    </location>
</feature>
<keyword evidence="10" id="KW-0732">Signal</keyword>
<sequence length="264" mass="27640">MKRALAAEFMGTLLFQLVGGTENSPVHNGVVLAVVIYMTAAISGGVVNPAVATGLLIAGEMPRTKWALYVIAQLSGAVVGALIAGLIYDECYVTPDHPQHMGCFKDYSYFNTGPGCVPDTPPEAYFRVWAWEFIGTFMLVGVVFETVVSKPGFGNVAPLAIGAAVFVNVGSSGGVTGGAYNPARFFGPAMAFGCRIGLVWLYWSAQLGGGILAALAHSNVLLPKQKVASTSSHDLPEEHARHALVDDVPSSTQATELSAPPRAA</sequence>
<evidence type="ECO:0000256" key="2">
    <source>
        <dbReference type="ARBA" id="ARBA00022448"/>
    </source>
</evidence>
<evidence type="ECO:0000313" key="11">
    <source>
        <dbReference type="EMBL" id="KAL1498471.1"/>
    </source>
</evidence>
<proteinExistence type="inferred from homology"/>
<reference evidence="11 12" key="1">
    <citation type="journal article" date="2024" name="Science">
        <title>Giant polyketide synthase enzymes in the biosynthesis of giant marine polyether toxins.</title>
        <authorList>
            <person name="Fallon T.R."/>
            <person name="Shende V.V."/>
            <person name="Wierzbicki I.H."/>
            <person name="Pendleton A.L."/>
            <person name="Watervoot N.F."/>
            <person name="Auber R.P."/>
            <person name="Gonzalez D.J."/>
            <person name="Wisecaver J.H."/>
            <person name="Moore B.S."/>
        </authorList>
    </citation>
    <scope>NUCLEOTIDE SEQUENCE [LARGE SCALE GENOMIC DNA]</scope>
    <source>
        <strain evidence="11 12">12B1</strain>
    </source>
</reference>
<dbReference type="InterPro" id="IPR000425">
    <property type="entry name" value="MIP"/>
</dbReference>
<comment type="similarity">
    <text evidence="7">Belongs to the MIP/aquaporin (TC 1.A.8) family.</text>
</comment>
<feature type="transmembrane region" description="Helical" evidence="9">
    <location>
        <begin position="30"/>
        <end position="59"/>
    </location>
</feature>
<evidence type="ECO:0000256" key="10">
    <source>
        <dbReference type="SAM" id="SignalP"/>
    </source>
</evidence>
<evidence type="ECO:0000256" key="7">
    <source>
        <dbReference type="RuleBase" id="RU000477"/>
    </source>
</evidence>
<accession>A0AB34IG33</accession>
<dbReference type="GO" id="GO:0016020">
    <property type="term" value="C:membrane"/>
    <property type="evidence" value="ECO:0007669"/>
    <property type="project" value="InterPro"/>
</dbReference>
<feature type="transmembrane region" description="Helical" evidence="9">
    <location>
        <begin position="200"/>
        <end position="222"/>
    </location>
</feature>
<feature type="region of interest" description="Disordered" evidence="8">
    <location>
        <begin position="232"/>
        <end position="264"/>
    </location>
</feature>
<keyword evidence="5 9" id="KW-1133">Transmembrane helix</keyword>
<evidence type="ECO:0000256" key="3">
    <source>
        <dbReference type="ARBA" id="ARBA00022692"/>
    </source>
</evidence>
<evidence type="ECO:0000256" key="8">
    <source>
        <dbReference type="SAM" id="MobiDB-lite"/>
    </source>
</evidence>
<keyword evidence="4" id="KW-0677">Repeat</keyword>
<feature type="compositionally biased region" description="Basic and acidic residues" evidence="8">
    <location>
        <begin position="234"/>
        <end position="245"/>
    </location>
</feature>
<evidence type="ECO:0000256" key="6">
    <source>
        <dbReference type="ARBA" id="ARBA00023136"/>
    </source>
</evidence>
<comment type="subcellular location">
    <subcellularLocation>
        <location evidence="1">Endomembrane system</location>
        <topology evidence="1">Multi-pass membrane protein</topology>
    </subcellularLocation>
</comment>
<dbReference type="PANTHER" id="PTHR45665:SF9">
    <property type="entry name" value="AQUAPORIN-8"/>
    <property type="match status" value="1"/>
</dbReference>
<gene>
    <name evidence="11" type="ORF">AB1Y20_013796</name>
</gene>
<dbReference type="InterPro" id="IPR023271">
    <property type="entry name" value="Aquaporin-like"/>
</dbReference>
<dbReference type="PANTHER" id="PTHR45665">
    <property type="entry name" value="AQUAPORIN-8"/>
    <property type="match status" value="1"/>
</dbReference>